<name>A0A1Y6CV89_9BACT</name>
<feature type="transmembrane region" description="Helical" evidence="1">
    <location>
        <begin position="12"/>
        <end position="36"/>
    </location>
</feature>
<keyword evidence="1" id="KW-0472">Membrane</keyword>
<dbReference type="EMBL" id="FWZT01000035">
    <property type="protein sequence ID" value="SMF80615.1"/>
    <property type="molecule type" value="Genomic_DNA"/>
</dbReference>
<accession>A0A1Y6CV89</accession>
<keyword evidence="1" id="KW-1133">Transmembrane helix</keyword>
<dbReference type="STRING" id="1513793.SAMN06296036_13529"/>
<sequence>MAASGIETFLSTIPGGVFTLGTTGLGTVVLVSRLVVQDVLRREIDEVTEEISALKQKIAAAEPVFNAMAGVIESLQTLNVQVAEIRREMAVRNERR</sequence>
<dbReference type="RefSeq" id="WP_132325641.1">
    <property type="nucleotide sequence ID" value="NZ_FWZT01000035.1"/>
</dbReference>
<evidence type="ECO:0000313" key="2">
    <source>
        <dbReference type="EMBL" id="SMF80615.1"/>
    </source>
</evidence>
<keyword evidence="1" id="KW-0812">Transmembrane</keyword>
<evidence type="ECO:0000313" key="3">
    <source>
        <dbReference type="Proteomes" id="UP000192907"/>
    </source>
</evidence>
<protein>
    <submittedName>
        <fullName evidence="2">Uncharacterized protein</fullName>
    </submittedName>
</protein>
<evidence type="ECO:0000256" key="1">
    <source>
        <dbReference type="SAM" id="Phobius"/>
    </source>
</evidence>
<dbReference type="Proteomes" id="UP000192907">
    <property type="component" value="Unassembled WGS sequence"/>
</dbReference>
<gene>
    <name evidence="2" type="ORF">SAMN06296036_13529</name>
</gene>
<keyword evidence="3" id="KW-1185">Reference proteome</keyword>
<proteinExistence type="predicted"/>
<reference evidence="3" key="1">
    <citation type="submission" date="2017-04" db="EMBL/GenBank/DDBJ databases">
        <authorList>
            <person name="Varghese N."/>
            <person name="Submissions S."/>
        </authorList>
    </citation>
    <scope>NUCLEOTIDE SEQUENCE [LARGE SCALE GENOMIC DNA]</scope>
    <source>
        <strain evidence="3">RKEM611</strain>
    </source>
</reference>
<organism evidence="2 3">
    <name type="scientific">Pseudobacteriovorax antillogorgiicola</name>
    <dbReference type="NCBI Taxonomy" id="1513793"/>
    <lineage>
        <taxon>Bacteria</taxon>
        <taxon>Pseudomonadati</taxon>
        <taxon>Bdellovibrionota</taxon>
        <taxon>Oligoflexia</taxon>
        <taxon>Oligoflexales</taxon>
        <taxon>Pseudobacteriovoracaceae</taxon>
        <taxon>Pseudobacteriovorax</taxon>
    </lineage>
</organism>
<dbReference type="AlphaFoldDB" id="A0A1Y6CV89"/>